<organism evidence="3 4">
    <name type="scientific">Methylophilus glucosoxydans</name>
    <dbReference type="NCBI Taxonomy" id="752553"/>
    <lineage>
        <taxon>Bacteria</taxon>
        <taxon>Pseudomonadati</taxon>
        <taxon>Pseudomonadota</taxon>
        <taxon>Betaproteobacteria</taxon>
        <taxon>Nitrosomonadales</taxon>
        <taxon>Methylophilaceae</taxon>
        <taxon>Methylophilus</taxon>
    </lineage>
</organism>
<evidence type="ECO:0000256" key="1">
    <source>
        <dbReference type="SAM" id="Phobius"/>
    </source>
</evidence>
<keyword evidence="1" id="KW-1133">Transmembrane helix</keyword>
<accession>A0ABW3GIR1</accession>
<dbReference type="Proteomes" id="UP001597106">
    <property type="component" value="Unassembled WGS sequence"/>
</dbReference>
<comment type="caution">
    <text evidence="3">The sequence shown here is derived from an EMBL/GenBank/DDBJ whole genome shotgun (WGS) entry which is preliminary data.</text>
</comment>
<proteinExistence type="predicted"/>
<evidence type="ECO:0000313" key="4">
    <source>
        <dbReference type="Proteomes" id="UP001597106"/>
    </source>
</evidence>
<evidence type="ECO:0000313" key="3">
    <source>
        <dbReference type="EMBL" id="MFD0930489.1"/>
    </source>
</evidence>
<dbReference type="EMBL" id="JBHTJW010000003">
    <property type="protein sequence ID" value="MFD0930489.1"/>
    <property type="molecule type" value="Genomic_DNA"/>
</dbReference>
<reference evidence="4" key="1">
    <citation type="journal article" date="2019" name="Int. J. Syst. Evol. Microbiol.">
        <title>The Global Catalogue of Microorganisms (GCM) 10K type strain sequencing project: providing services to taxonomists for standard genome sequencing and annotation.</title>
        <authorList>
            <consortium name="The Broad Institute Genomics Platform"/>
            <consortium name="The Broad Institute Genome Sequencing Center for Infectious Disease"/>
            <person name="Wu L."/>
            <person name="Ma J."/>
        </authorList>
    </citation>
    <scope>NUCLEOTIDE SEQUENCE [LARGE SCALE GENOMIC DNA]</scope>
    <source>
        <strain evidence="4">CCUG 59685</strain>
    </source>
</reference>
<evidence type="ECO:0000256" key="2">
    <source>
        <dbReference type="SAM" id="SignalP"/>
    </source>
</evidence>
<sequence length="323" mass="35590">MSITSNRFAGTMQFTRWLATFFAGYLLAATTLAYAASTTASTQATTHASIRVESATREADYTLGSIATQHLKIHVPPGFVLDPASLPAPAQNEAIELRDAHWQHEDLANERVINLQIDWQIFVAGDTVKILPLKKLHLEFTCDQSSCAQQRLTVDVPPDKVIVSSLLPARIDAEHVKLYPDAPMPSWPLAPQLWSLAGWGSALVLALLYLAWVAGWIALPQEKHMPFRQAWRQIRKLRGGAASDSLQAMRLLVRAMDQFAGHAVTAENLPQLMQQQPRLQAYAPALEAFYADVQQAFFAGRAVTSSIALLTQLAKDLSQLEVA</sequence>
<keyword evidence="1" id="KW-0472">Membrane</keyword>
<keyword evidence="2" id="KW-0732">Signal</keyword>
<keyword evidence="1" id="KW-0812">Transmembrane</keyword>
<feature type="chain" id="PRO_5046400560" description="MxaA protein" evidence="2">
    <location>
        <begin position="36"/>
        <end position="323"/>
    </location>
</feature>
<feature type="signal peptide" evidence="2">
    <location>
        <begin position="1"/>
        <end position="35"/>
    </location>
</feature>
<dbReference type="RefSeq" id="WP_338656826.1">
    <property type="nucleotide sequence ID" value="NZ_JBHTJW010000003.1"/>
</dbReference>
<keyword evidence="4" id="KW-1185">Reference proteome</keyword>
<feature type="transmembrane region" description="Helical" evidence="1">
    <location>
        <begin position="193"/>
        <end position="219"/>
    </location>
</feature>
<protein>
    <recommendedName>
        <fullName evidence="5">MxaA protein</fullName>
    </recommendedName>
</protein>
<evidence type="ECO:0008006" key="5">
    <source>
        <dbReference type="Google" id="ProtNLM"/>
    </source>
</evidence>
<name>A0ABW3GIR1_9PROT</name>
<gene>
    <name evidence="3" type="ORF">ACFQ1T_11955</name>
</gene>